<dbReference type="GO" id="GO:0047429">
    <property type="term" value="F:nucleoside triphosphate diphosphatase activity"/>
    <property type="evidence" value="ECO:0007669"/>
    <property type="project" value="InterPro"/>
</dbReference>
<sequence length="146" mass="16727">MKIEDVIKEKWVLASNSPRRKDLLSKHGVSYEIITEEIEEKKDCFLSPVSMCMSLAFQKGVAVAEKHPFRKVISADTIVVCNGELFGKPKNESDAFEMLKKLSGNTQHILTGFSLLCWNYGIKFVDYDISEIKFKKLRVNCKMKMN</sequence>
<reference evidence="4" key="1">
    <citation type="submission" date="2010-12" db="EMBL/GenBank/DDBJ databases">
        <title>The genome sequence of Filifactor alocis strain ATCC 35896.</title>
        <authorList>
            <consortium name="The Broad Institute Genome Sequencing Platform"/>
            <person name="Ward D."/>
            <person name="Earl A."/>
            <person name="Feldgarden M."/>
            <person name="Young S.K."/>
            <person name="Gargeya S."/>
            <person name="Zeng Q."/>
            <person name="Alvarado L."/>
            <person name="Berlin A."/>
            <person name="Bochicchio J."/>
            <person name="Chapman S.B."/>
            <person name="Chen Z."/>
            <person name="Freedman E."/>
            <person name="Gellesch M."/>
            <person name="Goldberg J."/>
            <person name="Griggs A."/>
            <person name="Gujja S."/>
            <person name="Heilman E."/>
            <person name="Heiman D."/>
            <person name="Howarth C."/>
            <person name="Mehta T."/>
            <person name="Neiman D."/>
            <person name="Pearson M."/>
            <person name="Roberts A."/>
            <person name="Saif S."/>
            <person name="Shea T."/>
            <person name="Shenoy N."/>
            <person name="Sisk P."/>
            <person name="Stolte C."/>
            <person name="Sykes S."/>
            <person name="White J."/>
            <person name="Yandava C."/>
            <person name="Izard J."/>
            <person name="Blanton J.M."/>
            <person name="Baranova O.V."/>
            <person name="Tanner A.C."/>
            <person name="Dewhirst F.E."/>
            <person name="Haas B."/>
            <person name="Nusbaum C."/>
            <person name="Birren B."/>
        </authorList>
    </citation>
    <scope>NUCLEOTIDE SEQUENCE [LARGE SCALE GENOMIC DNA]</scope>
    <source>
        <strain evidence="4">ATCC 35896 / D40 B5</strain>
    </source>
</reference>
<dbReference type="RefSeq" id="WP_014262601.1">
    <property type="nucleotide sequence ID" value="NC_016630.1"/>
</dbReference>
<dbReference type="Pfam" id="PF02545">
    <property type="entry name" value="Maf"/>
    <property type="match status" value="1"/>
</dbReference>
<dbReference type="PANTHER" id="PTHR43213">
    <property type="entry name" value="BIFUNCTIONAL DTTP/UTP PYROPHOSPHATASE/METHYLTRANSFERASE PROTEIN-RELATED"/>
    <property type="match status" value="1"/>
</dbReference>
<gene>
    <name evidence="3" type="ordered locus">HMPREF0389_00560</name>
</gene>
<comment type="cofactor">
    <cofactor evidence="1">
        <name>a divalent metal cation</name>
        <dbReference type="ChEBI" id="CHEBI:60240"/>
    </cofactor>
</comment>
<keyword evidence="4" id="KW-1185">Reference proteome</keyword>
<dbReference type="AlphaFoldDB" id="D6GSK2"/>
<dbReference type="InterPro" id="IPR029001">
    <property type="entry name" value="ITPase-like_fam"/>
</dbReference>
<evidence type="ECO:0000256" key="2">
    <source>
        <dbReference type="ARBA" id="ARBA00022801"/>
    </source>
</evidence>
<dbReference type="InterPro" id="IPR003697">
    <property type="entry name" value="Maf-like"/>
</dbReference>
<dbReference type="PANTHER" id="PTHR43213:SF5">
    <property type="entry name" value="BIFUNCTIONAL DTTP_UTP PYROPHOSPHATASE_METHYLTRANSFERASE PROTEIN-RELATED"/>
    <property type="match status" value="1"/>
</dbReference>
<dbReference type="EMBL" id="CP002390">
    <property type="protein sequence ID" value="EFE28643.1"/>
    <property type="molecule type" value="Genomic_DNA"/>
</dbReference>
<dbReference type="STRING" id="546269.HMPREF0389_00560"/>
<organism evidence="3 4">
    <name type="scientific">Filifactor alocis (strain ATCC 35896 / CCUG 47790 / D40 B5)</name>
    <name type="common">Fusobacterium alocis</name>
    <dbReference type="NCBI Taxonomy" id="546269"/>
    <lineage>
        <taxon>Bacteria</taxon>
        <taxon>Bacillati</taxon>
        <taxon>Bacillota</taxon>
        <taxon>Clostridia</taxon>
        <taxon>Peptostreptococcales</taxon>
        <taxon>Filifactoraceae</taxon>
        <taxon>Filifactor</taxon>
    </lineage>
</organism>
<dbReference type="PATRIC" id="fig|546269.5.peg.1035"/>
<accession>D6GSK2</accession>
<evidence type="ECO:0000313" key="3">
    <source>
        <dbReference type="EMBL" id="EFE28643.1"/>
    </source>
</evidence>
<evidence type="ECO:0000256" key="1">
    <source>
        <dbReference type="ARBA" id="ARBA00001968"/>
    </source>
</evidence>
<proteinExistence type="predicted"/>
<keyword evidence="2" id="KW-0378">Hydrolase</keyword>
<name>D6GSK2_FILAD</name>
<dbReference type="OrthoDB" id="9807767at2"/>
<protein>
    <submittedName>
        <fullName evidence="3">Maf-like protein</fullName>
    </submittedName>
</protein>
<dbReference type="Gene3D" id="3.90.950.10">
    <property type="match status" value="1"/>
</dbReference>
<dbReference type="KEGG" id="faa:HMPREF0389_00560"/>
<dbReference type="Proteomes" id="UP000007468">
    <property type="component" value="Chromosome"/>
</dbReference>
<dbReference type="eggNOG" id="COG0424">
    <property type="taxonomic scope" value="Bacteria"/>
</dbReference>
<evidence type="ECO:0000313" key="4">
    <source>
        <dbReference type="Proteomes" id="UP000007468"/>
    </source>
</evidence>
<dbReference type="SUPFAM" id="SSF52972">
    <property type="entry name" value="ITPase-like"/>
    <property type="match status" value="1"/>
</dbReference>